<evidence type="ECO:0008006" key="5">
    <source>
        <dbReference type="Google" id="ProtNLM"/>
    </source>
</evidence>
<dbReference type="EMBL" id="BTSX01000002">
    <property type="protein sequence ID" value="GMS84608.1"/>
    <property type="molecule type" value="Genomic_DNA"/>
</dbReference>
<comment type="caution">
    <text evidence="3">The sequence shown here is derived from an EMBL/GenBank/DDBJ whole genome shotgun (WGS) entry which is preliminary data.</text>
</comment>
<reference evidence="3" key="1">
    <citation type="submission" date="2023-10" db="EMBL/GenBank/DDBJ databases">
        <title>Genome assembly of Pristionchus species.</title>
        <authorList>
            <person name="Yoshida K."/>
            <person name="Sommer R.J."/>
        </authorList>
    </citation>
    <scope>NUCLEOTIDE SEQUENCE</scope>
    <source>
        <strain evidence="3">RS0144</strain>
    </source>
</reference>
<keyword evidence="2" id="KW-1133">Transmembrane helix</keyword>
<feature type="transmembrane region" description="Helical" evidence="2">
    <location>
        <begin position="94"/>
        <end position="114"/>
    </location>
</feature>
<dbReference type="Proteomes" id="UP001432027">
    <property type="component" value="Unassembled WGS sequence"/>
</dbReference>
<organism evidence="3 4">
    <name type="scientific">Pristionchus entomophagus</name>
    <dbReference type="NCBI Taxonomy" id="358040"/>
    <lineage>
        <taxon>Eukaryota</taxon>
        <taxon>Metazoa</taxon>
        <taxon>Ecdysozoa</taxon>
        <taxon>Nematoda</taxon>
        <taxon>Chromadorea</taxon>
        <taxon>Rhabditida</taxon>
        <taxon>Rhabditina</taxon>
        <taxon>Diplogasteromorpha</taxon>
        <taxon>Diplogasteroidea</taxon>
        <taxon>Neodiplogasteridae</taxon>
        <taxon>Pristionchus</taxon>
    </lineage>
</organism>
<gene>
    <name evidence="3" type="ORF">PENTCL1PPCAC_6783</name>
</gene>
<feature type="region of interest" description="Disordered" evidence="1">
    <location>
        <begin position="149"/>
        <end position="168"/>
    </location>
</feature>
<evidence type="ECO:0000256" key="2">
    <source>
        <dbReference type="SAM" id="Phobius"/>
    </source>
</evidence>
<evidence type="ECO:0000313" key="3">
    <source>
        <dbReference type="EMBL" id="GMS84608.1"/>
    </source>
</evidence>
<evidence type="ECO:0000256" key="1">
    <source>
        <dbReference type="SAM" id="MobiDB-lite"/>
    </source>
</evidence>
<proteinExistence type="predicted"/>
<keyword evidence="2" id="KW-0472">Membrane</keyword>
<sequence length="168" mass="18067">SLSSGHLHLLPPFSSIMSLQDMKTMPHILKPFTLLLSILLCLFSFISPNRAFIWFPEAASVIMVIVTLVVFVLHLIDTAVLITSPIYPLIELGYTGLFAIANLLSVIVFFGGLFTGFDLLLIVSIGLSVLLGMTFALMGVIAFRSRNTPSSSNQATAPSFPAGINPGV</sequence>
<feature type="transmembrane region" description="Helical" evidence="2">
    <location>
        <begin position="28"/>
        <end position="46"/>
    </location>
</feature>
<feature type="non-terminal residue" evidence="3">
    <location>
        <position position="1"/>
    </location>
</feature>
<dbReference type="AlphaFoldDB" id="A0AAV5SR54"/>
<feature type="transmembrane region" description="Helical" evidence="2">
    <location>
        <begin position="120"/>
        <end position="143"/>
    </location>
</feature>
<keyword evidence="2" id="KW-0812">Transmembrane</keyword>
<name>A0AAV5SR54_9BILA</name>
<evidence type="ECO:0000313" key="4">
    <source>
        <dbReference type="Proteomes" id="UP001432027"/>
    </source>
</evidence>
<protein>
    <recommendedName>
        <fullName evidence="5">MARVEL domain-containing protein</fullName>
    </recommendedName>
</protein>
<feature type="transmembrane region" description="Helical" evidence="2">
    <location>
        <begin position="58"/>
        <end position="82"/>
    </location>
</feature>
<keyword evidence="4" id="KW-1185">Reference proteome</keyword>
<accession>A0AAV5SR54</accession>